<dbReference type="PANTHER" id="PTHR43377">
    <property type="entry name" value="BILIVERDIN REDUCTASE A"/>
    <property type="match status" value="1"/>
</dbReference>
<dbReference type="Proteomes" id="UP000297245">
    <property type="component" value="Unassembled WGS sequence"/>
</dbReference>
<dbReference type="InterPro" id="IPR051450">
    <property type="entry name" value="Gfo/Idh/MocA_Oxidoreductases"/>
</dbReference>
<dbReference type="EMBL" id="ML180309">
    <property type="protein sequence ID" value="THU77903.1"/>
    <property type="molecule type" value="Genomic_DNA"/>
</dbReference>
<accession>A0A4S8KQL2</accession>
<feature type="non-terminal residue" evidence="3">
    <location>
        <position position="204"/>
    </location>
</feature>
<organism evidence="3 4">
    <name type="scientific">Dendrothele bispora (strain CBS 962.96)</name>
    <dbReference type="NCBI Taxonomy" id="1314807"/>
    <lineage>
        <taxon>Eukaryota</taxon>
        <taxon>Fungi</taxon>
        <taxon>Dikarya</taxon>
        <taxon>Basidiomycota</taxon>
        <taxon>Agaricomycotina</taxon>
        <taxon>Agaricomycetes</taxon>
        <taxon>Agaricomycetidae</taxon>
        <taxon>Agaricales</taxon>
        <taxon>Agaricales incertae sedis</taxon>
        <taxon>Dendrothele</taxon>
    </lineage>
</organism>
<evidence type="ECO:0000313" key="3">
    <source>
        <dbReference type="EMBL" id="THU77903.1"/>
    </source>
</evidence>
<evidence type="ECO:0000313" key="4">
    <source>
        <dbReference type="Proteomes" id="UP000297245"/>
    </source>
</evidence>
<feature type="domain" description="GFO/IDH/MocA-like oxidoreductase" evidence="2">
    <location>
        <begin position="61"/>
        <end position="198"/>
    </location>
</feature>
<dbReference type="Pfam" id="PF22725">
    <property type="entry name" value="GFO_IDH_MocA_C3"/>
    <property type="match status" value="1"/>
</dbReference>
<dbReference type="OrthoDB" id="446809at2759"/>
<keyword evidence="4" id="KW-1185">Reference proteome</keyword>
<dbReference type="InterPro" id="IPR055170">
    <property type="entry name" value="GFO_IDH_MocA-like_dom"/>
</dbReference>
<reference evidence="3 4" key="1">
    <citation type="journal article" date="2019" name="Nat. Ecol. Evol.">
        <title>Megaphylogeny resolves global patterns of mushroom evolution.</title>
        <authorList>
            <person name="Varga T."/>
            <person name="Krizsan K."/>
            <person name="Foldi C."/>
            <person name="Dima B."/>
            <person name="Sanchez-Garcia M."/>
            <person name="Sanchez-Ramirez S."/>
            <person name="Szollosi G.J."/>
            <person name="Szarkandi J.G."/>
            <person name="Papp V."/>
            <person name="Albert L."/>
            <person name="Andreopoulos W."/>
            <person name="Angelini C."/>
            <person name="Antonin V."/>
            <person name="Barry K.W."/>
            <person name="Bougher N.L."/>
            <person name="Buchanan P."/>
            <person name="Buyck B."/>
            <person name="Bense V."/>
            <person name="Catcheside P."/>
            <person name="Chovatia M."/>
            <person name="Cooper J."/>
            <person name="Damon W."/>
            <person name="Desjardin D."/>
            <person name="Finy P."/>
            <person name="Geml J."/>
            <person name="Haridas S."/>
            <person name="Hughes K."/>
            <person name="Justo A."/>
            <person name="Karasinski D."/>
            <person name="Kautmanova I."/>
            <person name="Kiss B."/>
            <person name="Kocsube S."/>
            <person name="Kotiranta H."/>
            <person name="LaButti K.M."/>
            <person name="Lechner B.E."/>
            <person name="Liimatainen K."/>
            <person name="Lipzen A."/>
            <person name="Lukacs Z."/>
            <person name="Mihaltcheva S."/>
            <person name="Morgado L.N."/>
            <person name="Niskanen T."/>
            <person name="Noordeloos M.E."/>
            <person name="Ohm R.A."/>
            <person name="Ortiz-Santana B."/>
            <person name="Ovrebo C."/>
            <person name="Racz N."/>
            <person name="Riley R."/>
            <person name="Savchenko A."/>
            <person name="Shiryaev A."/>
            <person name="Soop K."/>
            <person name="Spirin V."/>
            <person name="Szebenyi C."/>
            <person name="Tomsovsky M."/>
            <person name="Tulloss R.E."/>
            <person name="Uehling J."/>
            <person name="Grigoriev I.V."/>
            <person name="Vagvolgyi C."/>
            <person name="Papp T."/>
            <person name="Martin F.M."/>
            <person name="Miettinen O."/>
            <person name="Hibbett D.S."/>
            <person name="Nagy L.G."/>
        </authorList>
    </citation>
    <scope>NUCLEOTIDE SEQUENCE [LARGE SCALE GENOMIC DNA]</scope>
    <source>
        <strain evidence="3 4">CBS 962.96</strain>
    </source>
</reference>
<protein>
    <recommendedName>
        <fullName evidence="2">GFO/IDH/MocA-like oxidoreductase domain-containing protein</fullName>
    </recommendedName>
</protein>
<dbReference type="SUPFAM" id="SSF55347">
    <property type="entry name" value="Glyceraldehyde-3-phosphate dehydrogenase-like, C-terminal domain"/>
    <property type="match status" value="1"/>
</dbReference>
<gene>
    <name evidence="3" type="ORF">K435DRAFT_812021</name>
</gene>
<dbReference type="Gene3D" id="3.30.360.10">
    <property type="entry name" value="Dihydrodipicolinate Reductase, domain 2"/>
    <property type="match status" value="1"/>
</dbReference>
<name>A0A4S8KQL2_DENBC</name>
<evidence type="ECO:0000256" key="1">
    <source>
        <dbReference type="ARBA" id="ARBA00010928"/>
    </source>
</evidence>
<comment type="similarity">
    <text evidence="1">Belongs to the Gfo/Idh/MocA family.</text>
</comment>
<dbReference type="Gene3D" id="3.40.50.720">
    <property type="entry name" value="NAD(P)-binding Rossmann-like Domain"/>
    <property type="match status" value="1"/>
</dbReference>
<proteinExistence type="inferred from homology"/>
<dbReference type="PANTHER" id="PTHR43377:SF1">
    <property type="entry name" value="BILIVERDIN REDUCTASE A"/>
    <property type="match status" value="1"/>
</dbReference>
<dbReference type="AlphaFoldDB" id="A0A4S8KQL2"/>
<sequence length="204" mass="22089">MRHSALHIRFGVSKVGADAVGTSLPLSTTSESGKVLVEEAEKLGRKILVGHHRRFNPYTIQAKNIISRGELGQILAIQGTWTCLKPKDYFEGSTSWRKSSANGGGVVLINLVHDVDILRYLCGDVVKVYCQRGPSTRGFDVEETGAMVLTFESGAVGTFVFSDAVASPHSWEGATGENPMMPFTGQTVYTFFGTKGTFSIPQLT</sequence>
<evidence type="ECO:0000259" key="2">
    <source>
        <dbReference type="Pfam" id="PF22725"/>
    </source>
</evidence>